<name>A0A0B7C6G6_9EUPU</name>
<dbReference type="AlphaFoldDB" id="A0A0B7C6G6"/>
<sequence>VILFIHEKNPVNDSKDNSILLKNLKTRGITLVSASTYPELKNNRTHGILAARDMNGFGGMLPSPKDT</sequence>
<feature type="non-terminal residue" evidence="1">
    <location>
        <position position="1"/>
    </location>
</feature>
<accession>A0A0B7C6G6</accession>
<protein>
    <submittedName>
        <fullName evidence="1">Uncharacterized protein</fullName>
    </submittedName>
</protein>
<organism evidence="1">
    <name type="scientific">Arion vulgaris</name>
    <dbReference type="NCBI Taxonomy" id="1028688"/>
    <lineage>
        <taxon>Eukaryota</taxon>
        <taxon>Metazoa</taxon>
        <taxon>Spiralia</taxon>
        <taxon>Lophotrochozoa</taxon>
        <taxon>Mollusca</taxon>
        <taxon>Gastropoda</taxon>
        <taxon>Heterobranchia</taxon>
        <taxon>Euthyneura</taxon>
        <taxon>Panpulmonata</taxon>
        <taxon>Eupulmonata</taxon>
        <taxon>Stylommatophora</taxon>
        <taxon>Helicina</taxon>
        <taxon>Arionoidea</taxon>
        <taxon>Arionidae</taxon>
        <taxon>Arion</taxon>
    </lineage>
</organism>
<reference evidence="1" key="1">
    <citation type="submission" date="2014-12" db="EMBL/GenBank/DDBJ databases">
        <title>Insight into the proteome of Arion vulgaris.</title>
        <authorList>
            <person name="Aradska J."/>
            <person name="Bulat T."/>
            <person name="Smidak R."/>
            <person name="Sarate P."/>
            <person name="Gangsoo J."/>
            <person name="Sialana F."/>
            <person name="Bilban M."/>
            <person name="Lubec G."/>
        </authorList>
    </citation>
    <scope>NUCLEOTIDE SEQUENCE</scope>
    <source>
        <tissue evidence="1">Skin</tissue>
    </source>
</reference>
<evidence type="ECO:0000313" key="1">
    <source>
        <dbReference type="EMBL" id="CEL00186.1"/>
    </source>
</evidence>
<feature type="non-terminal residue" evidence="1">
    <location>
        <position position="67"/>
    </location>
</feature>
<proteinExistence type="predicted"/>
<dbReference type="EMBL" id="HACG01053315">
    <property type="protein sequence ID" value="CEL00186.1"/>
    <property type="molecule type" value="Transcribed_RNA"/>
</dbReference>
<gene>
    <name evidence="1" type="primary">ORF223067</name>
</gene>